<sequence length="270" mass="30504">MDSSRSTMVSQQDHSPNKSQTSIEPHEAQTMAENTEKRSNKKVINNGRRRYLGVRQRPSGRWVAEIKNSSQKLRLWLGTFDKPEEAALAYDNAAMVLRGKNAKTNFQYEGNLNLIGKVNINPRVYQLLQLTIMKNHARSALRSINGKRMDPVDIDGFDTIVEETIFCDDHHHHHDHHDHDEGGNNNNNKLCKVSLGNSKVYSSVVVAPSFCSSSIGQQGQMENNMEKSLKCRSLEANESLNVVGIVLEMSILDFIFRFCLSTLRRTTTSS</sequence>
<evidence type="ECO:0000256" key="4">
    <source>
        <dbReference type="ARBA" id="ARBA00023125"/>
    </source>
</evidence>
<dbReference type="GO" id="GO:0009873">
    <property type="term" value="P:ethylene-activated signaling pathway"/>
    <property type="evidence" value="ECO:0007669"/>
    <property type="project" value="UniProtKB-KW"/>
</dbReference>
<dbReference type="InterPro" id="IPR050913">
    <property type="entry name" value="AP2/ERF_ERF"/>
</dbReference>
<keyword evidence="6" id="KW-0804">Transcription</keyword>
<dbReference type="Pfam" id="PF00847">
    <property type="entry name" value="AP2"/>
    <property type="match status" value="1"/>
</dbReference>
<evidence type="ECO:0000313" key="13">
    <source>
        <dbReference type="Proteomes" id="UP000593579"/>
    </source>
</evidence>
<evidence type="ECO:0000256" key="6">
    <source>
        <dbReference type="ARBA" id="ARBA00023163"/>
    </source>
</evidence>
<dbReference type="InterPro" id="IPR036955">
    <property type="entry name" value="AP2/ERF_dom_sf"/>
</dbReference>
<dbReference type="Proteomes" id="UP000593579">
    <property type="component" value="Unassembled WGS sequence"/>
</dbReference>
<keyword evidence="4" id="KW-0238">DNA-binding</keyword>
<feature type="domain" description="AP2/ERF" evidence="11">
    <location>
        <begin position="50"/>
        <end position="107"/>
    </location>
</feature>
<dbReference type="OrthoDB" id="773121at2759"/>
<evidence type="ECO:0000256" key="2">
    <source>
        <dbReference type="ARBA" id="ARBA00022745"/>
    </source>
</evidence>
<dbReference type="SUPFAM" id="SSF54171">
    <property type="entry name" value="DNA-binding domain"/>
    <property type="match status" value="1"/>
</dbReference>
<dbReference type="PRINTS" id="PR00367">
    <property type="entry name" value="ETHRSPELEMNT"/>
</dbReference>
<dbReference type="FunFam" id="3.30.730.10:FF:000005">
    <property type="entry name" value="ethylene-responsive transcription factor RAP2-11"/>
    <property type="match status" value="1"/>
</dbReference>
<dbReference type="InterPro" id="IPR016177">
    <property type="entry name" value="DNA-bd_dom_sf"/>
</dbReference>
<evidence type="ECO:0000256" key="10">
    <source>
        <dbReference type="SAM" id="MobiDB-lite"/>
    </source>
</evidence>
<dbReference type="PANTHER" id="PTHR31194">
    <property type="entry name" value="SHN SHINE , DNA BINDING / TRANSCRIPTION FACTOR"/>
    <property type="match status" value="1"/>
</dbReference>
<keyword evidence="2" id="KW-0936">Ethylene signaling pathway</keyword>
<reference evidence="12 13" key="1">
    <citation type="journal article" date="2019" name="Genome Biol. Evol.">
        <title>Insights into the evolution of the New World diploid cottons (Gossypium, subgenus Houzingenia) based on genome sequencing.</title>
        <authorList>
            <person name="Grover C.E."/>
            <person name="Arick M.A. 2nd"/>
            <person name="Thrash A."/>
            <person name="Conover J.L."/>
            <person name="Sanders W.S."/>
            <person name="Peterson D.G."/>
            <person name="Frelichowski J.E."/>
            <person name="Scheffler J.A."/>
            <person name="Scheffler B.E."/>
            <person name="Wendel J.F."/>
        </authorList>
    </citation>
    <scope>NUCLEOTIDE SEQUENCE [LARGE SCALE GENOMIC DNA]</scope>
    <source>
        <strain evidence="12">5</strain>
        <tissue evidence="12">Leaf</tissue>
    </source>
</reference>
<dbReference type="PANTHER" id="PTHR31194:SF82">
    <property type="entry name" value="AP2_ERF DOMAIN-CONTAINING PROTEIN"/>
    <property type="match status" value="1"/>
</dbReference>
<comment type="function">
    <text evidence="9">Probably acts as a transcriptional activator. Binds to the GCC-box pathogenesis-related promoter element. May be involved in the regulation of gene expression by stress factors and by components of stress signal transduction pathways.</text>
</comment>
<keyword evidence="5" id="KW-0010">Activator</keyword>
<comment type="caution">
    <text evidence="12">The sequence shown here is derived from an EMBL/GenBank/DDBJ whole genome shotgun (WGS) entry which is preliminary data.</text>
</comment>
<keyword evidence="7" id="KW-0539">Nucleus</keyword>
<evidence type="ECO:0000256" key="8">
    <source>
        <dbReference type="ARBA" id="ARBA00024343"/>
    </source>
</evidence>
<comment type="subcellular location">
    <subcellularLocation>
        <location evidence="1">Nucleus</location>
    </subcellularLocation>
</comment>
<dbReference type="AlphaFoldDB" id="A0A7J9CYR0"/>
<evidence type="ECO:0000256" key="7">
    <source>
        <dbReference type="ARBA" id="ARBA00023242"/>
    </source>
</evidence>
<gene>
    <name evidence="12" type="ORF">Gogos_021531</name>
</gene>
<dbReference type="EMBL" id="JABEZY010257147">
    <property type="protein sequence ID" value="MBA0753630.1"/>
    <property type="molecule type" value="Genomic_DNA"/>
</dbReference>
<dbReference type="PROSITE" id="PS51032">
    <property type="entry name" value="AP2_ERF"/>
    <property type="match status" value="1"/>
</dbReference>
<dbReference type="SMART" id="SM00380">
    <property type="entry name" value="AP2"/>
    <property type="match status" value="1"/>
</dbReference>
<feature type="compositionally biased region" description="Polar residues" evidence="10">
    <location>
        <begin position="1"/>
        <end position="23"/>
    </location>
</feature>
<name>A0A7J9CYR0_GOSGO</name>
<keyword evidence="3" id="KW-0805">Transcription regulation</keyword>
<organism evidence="12 13">
    <name type="scientific">Gossypium gossypioides</name>
    <name type="common">Mexican cotton</name>
    <name type="synonym">Selera gossypioides</name>
    <dbReference type="NCBI Taxonomy" id="34282"/>
    <lineage>
        <taxon>Eukaryota</taxon>
        <taxon>Viridiplantae</taxon>
        <taxon>Streptophyta</taxon>
        <taxon>Embryophyta</taxon>
        <taxon>Tracheophyta</taxon>
        <taxon>Spermatophyta</taxon>
        <taxon>Magnoliopsida</taxon>
        <taxon>eudicotyledons</taxon>
        <taxon>Gunneridae</taxon>
        <taxon>Pentapetalae</taxon>
        <taxon>rosids</taxon>
        <taxon>malvids</taxon>
        <taxon>Malvales</taxon>
        <taxon>Malvaceae</taxon>
        <taxon>Malvoideae</taxon>
        <taxon>Gossypium</taxon>
    </lineage>
</organism>
<evidence type="ECO:0000259" key="11">
    <source>
        <dbReference type="PROSITE" id="PS51032"/>
    </source>
</evidence>
<proteinExistence type="inferred from homology"/>
<feature type="region of interest" description="Disordered" evidence="10">
    <location>
        <begin position="1"/>
        <end position="48"/>
    </location>
</feature>
<dbReference type="GO" id="GO:0005634">
    <property type="term" value="C:nucleus"/>
    <property type="evidence" value="ECO:0007669"/>
    <property type="project" value="UniProtKB-SubCell"/>
</dbReference>
<dbReference type="GO" id="GO:0003677">
    <property type="term" value="F:DNA binding"/>
    <property type="evidence" value="ECO:0007669"/>
    <property type="project" value="UniProtKB-KW"/>
</dbReference>
<dbReference type="InterPro" id="IPR001471">
    <property type="entry name" value="AP2/ERF_dom"/>
</dbReference>
<dbReference type="GO" id="GO:0003700">
    <property type="term" value="F:DNA-binding transcription factor activity"/>
    <property type="evidence" value="ECO:0007669"/>
    <property type="project" value="InterPro"/>
</dbReference>
<dbReference type="Gene3D" id="3.30.730.10">
    <property type="entry name" value="AP2/ERF domain"/>
    <property type="match status" value="1"/>
</dbReference>
<evidence type="ECO:0000256" key="5">
    <source>
        <dbReference type="ARBA" id="ARBA00023159"/>
    </source>
</evidence>
<dbReference type="CDD" id="cd00018">
    <property type="entry name" value="AP2"/>
    <property type="match status" value="1"/>
</dbReference>
<evidence type="ECO:0000256" key="1">
    <source>
        <dbReference type="ARBA" id="ARBA00004123"/>
    </source>
</evidence>
<evidence type="ECO:0000256" key="9">
    <source>
        <dbReference type="ARBA" id="ARBA00037379"/>
    </source>
</evidence>
<keyword evidence="13" id="KW-1185">Reference proteome</keyword>
<protein>
    <recommendedName>
        <fullName evidence="11">AP2/ERF domain-containing protein</fullName>
    </recommendedName>
</protein>
<evidence type="ECO:0000313" key="12">
    <source>
        <dbReference type="EMBL" id="MBA0753630.1"/>
    </source>
</evidence>
<accession>A0A7J9CYR0</accession>
<comment type="similarity">
    <text evidence="8">Belongs to the AP2/ERF transcription factor family. ERF subfamily.</text>
</comment>
<evidence type="ECO:0000256" key="3">
    <source>
        <dbReference type="ARBA" id="ARBA00023015"/>
    </source>
</evidence>